<comment type="caution">
    <text evidence="1">The sequence shown here is derived from an EMBL/GenBank/DDBJ whole genome shotgun (WGS) entry which is preliminary data.</text>
</comment>
<name>A0A2N4UWL7_9GAMM</name>
<gene>
    <name evidence="1" type="ORF">CIK00_03885</name>
</gene>
<keyword evidence="2" id="KW-1185">Reference proteome</keyword>
<protein>
    <submittedName>
        <fullName evidence="1">Uncharacterized protein</fullName>
    </submittedName>
</protein>
<proteinExistence type="predicted"/>
<dbReference type="Proteomes" id="UP000234420">
    <property type="component" value="Unassembled WGS sequence"/>
</dbReference>
<dbReference type="AlphaFoldDB" id="A0A2N4UWL7"/>
<dbReference type="RefSeq" id="WP_101767622.1">
    <property type="nucleotide sequence ID" value="NZ_BPPU01000003.1"/>
</dbReference>
<evidence type="ECO:0000313" key="1">
    <source>
        <dbReference type="EMBL" id="PLC59421.1"/>
    </source>
</evidence>
<dbReference type="GeneID" id="69966078"/>
<accession>A0A2N4UWL7</accession>
<dbReference type="EMBL" id="NPIB01000002">
    <property type="protein sequence ID" value="PLC59421.1"/>
    <property type="molecule type" value="Genomic_DNA"/>
</dbReference>
<organism evidence="1 2">
    <name type="scientific">Photobacterium carnosum</name>
    <dbReference type="NCBI Taxonomy" id="2023717"/>
    <lineage>
        <taxon>Bacteria</taxon>
        <taxon>Pseudomonadati</taxon>
        <taxon>Pseudomonadota</taxon>
        <taxon>Gammaproteobacteria</taxon>
        <taxon>Vibrionales</taxon>
        <taxon>Vibrionaceae</taxon>
        <taxon>Photobacterium</taxon>
    </lineage>
</organism>
<reference evidence="1 2" key="1">
    <citation type="journal article" date="2018" name="Syst. Appl. Microbiol.">
        <title>Photobacterium carnosum sp. nov., isolated from spoiled modified atmosphere packaged poultry meat.</title>
        <authorList>
            <person name="Hilgarth M."/>
            <person name="Fuertes S."/>
            <person name="Ehrmann M."/>
            <person name="Vogel R.F."/>
        </authorList>
    </citation>
    <scope>NUCLEOTIDE SEQUENCE [LARGE SCALE GENOMIC DNA]</scope>
    <source>
        <strain evidence="1 2">TMW 2.2021</strain>
    </source>
</reference>
<sequence length="80" mass="9284">MSSVMFELAKQVGGKTHFYESYENESGSLKKSIFFSSMNTKRFVVTEQRYNNIRRFLGVEDVSEYSLSDLKISVKRSLLN</sequence>
<evidence type="ECO:0000313" key="2">
    <source>
        <dbReference type="Proteomes" id="UP000234420"/>
    </source>
</evidence>